<accession>A0A150J0Z2</accession>
<sequence length="170" mass="18923">MKEVLEGRVIKFGDNVDTDQIIPAEFLTTGDPKELAKNAFIKVRPEFKNIVQDGDIIVAGRNFGCGSSREHAPRALMGAGISCVIAKSFARIFFRNSINLGLTLIECDVKANEGDELIVDLKRGTIKNRRSGEIFEFKPLPAFLLKIVEKGGLMEYVKEVLNEKNSHNAW</sequence>
<dbReference type="InterPro" id="IPR033940">
    <property type="entry name" value="IPMI_Swivel"/>
</dbReference>
<evidence type="ECO:0000256" key="4">
    <source>
        <dbReference type="ARBA" id="ARBA00022430"/>
    </source>
</evidence>
<evidence type="ECO:0000256" key="7">
    <source>
        <dbReference type="ARBA" id="ARBA00023304"/>
    </source>
</evidence>
<keyword evidence="6 8" id="KW-0456">Lyase</keyword>
<dbReference type="InterPro" id="IPR011827">
    <property type="entry name" value="LeuD_type2/HacB/DmdB"/>
</dbReference>
<dbReference type="InterPro" id="IPR050075">
    <property type="entry name" value="LeuD"/>
</dbReference>
<proteinExistence type="inferred from homology"/>
<dbReference type="SUPFAM" id="SSF52016">
    <property type="entry name" value="LeuD/IlvD-like"/>
    <property type="match status" value="1"/>
</dbReference>
<dbReference type="EC" id="4.2.1.33" evidence="8"/>
<evidence type="ECO:0000256" key="5">
    <source>
        <dbReference type="ARBA" id="ARBA00022605"/>
    </source>
</evidence>
<dbReference type="GO" id="GO:0016853">
    <property type="term" value="F:isomerase activity"/>
    <property type="evidence" value="ECO:0007669"/>
    <property type="project" value="UniProtKB-KW"/>
</dbReference>
<dbReference type="AlphaFoldDB" id="A0A150J0Z2"/>
<evidence type="ECO:0000259" key="9">
    <source>
        <dbReference type="Pfam" id="PF00694"/>
    </source>
</evidence>
<gene>
    <name evidence="10" type="primary">leuD_1</name>
    <name evidence="8" type="synonym">leuD</name>
    <name evidence="10" type="ORF">APG12_00547</name>
</gene>
<comment type="function">
    <text evidence="8">Catalyzes the isomerization between 2-isopropylmalate and 3-isopropylmalate, via the formation of 2-isopropylmaleate.</text>
</comment>
<comment type="caution">
    <text evidence="10">The sequence shown here is derived from an EMBL/GenBank/DDBJ whole genome shotgun (WGS) entry which is preliminary data.</text>
</comment>
<organism evidence="10 11">
    <name type="scientific">Candidatus Methanofastidiosum methylothiophilum</name>
    <dbReference type="NCBI Taxonomy" id="1705564"/>
    <lineage>
        <taxon>Archaea</taxon>
        <taxon>Methanobacteriati</taxon>
        <taxon>Methanobacteriota</taxon>
        <taxon>Stenosarchaea group</taxon>
        <taxon>Candidatus Methanofastidiosia</taxon>
        <taxon>Candidatus Methanofastidiosales</taxon>
        <taxon>Candidatus Methanofastidiosaceae</taxon>
        <taxon>Candidatus Methanofastidiosum</taxon>
    </lineage>
</organism>
<dbReference type="HAMAP" id="MF_01032">
    <property type="entry name" value="LeuD_type2"/>
    <property type="match status" value="1"/>
</dbReference>
<dbReference type="PANTHER" id="PTHR43345:SF9">
    <property type="entry name" value="3-ISOPROPYLMALATE DEHYDRATASE SMALL SUBUNIT"/>
    <property type="match status" value="1"/>
</dbReference>
<protein>
    <recommendedName>
        <fullName evidence="8">3-isopropylmalate dehydratase small subunit</fullName>
        <ecNumber evidence="8">4.2.1.33</ecNumber>
    </recommendedName>
    <alternativeName>
        <fullName evidence="8">Alpha-IPM isomerase</fullName>
        <shortName evidence="8">IPMI</shortName>
    </alternativeName>
    <alternativeName>
        <fullName evidence="8">Isopropylmalate isomerase</fullName>
    </alternativeName>
</protein>
<name>A0A150J0Z2_9EURY</name>
<dbReference type="EMBL" id="LNJC01000008">
    <property type="protein sequence ID" value="KYC50745.1"/>
    <property type="molecule type" value="Genomic_DNA"/>
</dbReference>
<evidence type="ECO:0000313" key="11">
    <source>
        <dbReference type="Proteomes" id="UP000092403"/>
    </source>
</evidence>
<dbReference type="PATRIC" id="fig|1706438.3.peg.549"/>
<feature type="domain" description="Aconitase A/isopropylmalate dehydratase small subunit swivel" evidence="9">
    <location>
        <begin position="53"/>
        <end position="105"/>
    </location>
</feature>
<keyword evidence="5 8" id="KW-0028">Amino-acid biosynthesis</keyword>
<dbReference type="Pfam" id="PF00694">
    <property type="entry name" value="Aconitase_C"/>
    <property type="match status" value="1"/>
</dbReference>
<dbReference type="GO" id="GO:0009098">
    <property type="term" value="P:L-leucine biosynthetic process"/>
    <property type="evidence" value="ECO:0007669"/>
    <property type="project" value="UniProtKB-UniRule"/>
</dbReference>
<evidence type="ECO:0000313" key="10">
    <source>
        <dbReference type="EMBL" id="KYC50745.1"/>
    </source>
</evidence>
<dbReference type="Proteomes" id="UP000092403">
    <property type="component" value="Unassembled WGS sequence"/>
</dbReference>
<evidence type="ECO:0000256" key="1">
    <source>
        <dbReference type="ARBA" id="ARBA00000491"/>
    </source>
</evidence>
<dbReference type="NCBIfam" id="TIGR02087">
    <property type="entry name" value="LEUD_arch"/>
    <property type="match status" value="1"/>
</dbReference>
<dbReference type="InterPro" id="IPR015928">
    <property type="entry name" value="Aconitase/3IPM_dehydase_swvl"/>
</dbReference>
<dbReference type="UniPathway" id="UPA00048">
    <property type="reaction ID" value="UER00071"/>
</dbReference>
<comment type="similarity">
    <text evidence="3 8">Belongs to the LeuD family. LeuD type 2 subfamily.</text>
</comment>
<dbReference type="PANTHER" id="PTHR43345">
    <property type="entry name" value="3-ISOPROPYLMALATE DEHYDRATASE SMALL SUBUNIT 2-RELATED-RELATED"/>
    <property type="match status" value="1"/>
</dbReference>
<evidence type="ECO:0000256" key="2">
    <source>
        <dbReference type="ARBA" id="ARBA00004729"/>
    </source>
</evidence>
<dbReference type="CDD" id="cd01577">
    <property type="entry name" value="IPMI_Swivel"/>
    <property type="match status" value="1"/>
</dbReference>
<comment type="catalytic activity">
    <reaction evidence="1 8">
        <text>(2R,3S)-3-isopropylmalate = (2S)-2-isopropylmalate</text>
        <dbReference type="Rhea" id="RHEA:32287"/>
        <dbReference type="ChEBI" id="CHEBI:1178"/>
        <dbReference type="ChEBI" id="CHEBI:35121"/>
        <dbReference type="EC" id="4.2.1.33"/>
    </reaction>
</comment>
<comment type="subunit">
    <text evidence="8">Heterodimer of LeuC and LeuD.</text>
</comment>
<reference evidence="10 11" key="1">
    <citation type="journal article" date="2016" name="ISME J.">
        <title>Chasing the elusive Euryarchaeota class WSA2: genomes reveal a uniquely fastidious methyl-reducing methanogen.</title>
        <authorList>
            <person name="Nobu M.K."/>
            <person name="Narihiro T."/>
            <person name="Kuroda K."/>
            <person name="Mei R."/>
            <person name="Liu W.T."/>
        </authorList>
    </citation>
    <scope>NUCLEOTIDE SEQUENCE [LARGE SCALE GENOMIC DNA]</scope>
    <source>
        <strain evidence="10">BMIXfssc0709_Meth_Bin006</strain>
    </source>
</reference>
<keyword evidence="10" id="KW-0413">Isomerase</keyword>
<evidence type="ECO:0000256" key="8">
    <source>
        <dbReference type="HAMAP-Rule" id="MF_01032"/>
    </source>
</evidence>
<keyword evidence="4 8" id="KW-0432">Leucine biosynthesis</keyword>
<evidence type="ECO:0000256" key="3">
    <source>
        <dbReference type="ARBA" id="ARBA00009869"/>
    </source>
</evidence>
<dbReference type="GO" id="GO:0003861">
    <property type="term" value="F:3-isopropylmalate dehydratase activity"/>
    <property type="evidence" value="ECO:0007669"/>
    <property type="project" value="UniProtKB-UniRule"/>
</dbReference>
<dbReference type="InterPro" id="IPR000573">
    <property type="entry name" value="AconitaseA/IPMdHydase_ssu_swvl"/>
</dbReference>
<dbReference type="Gene3D" id="3.20.19.10">
    <property type="entry name" value="Aconitase, domain 4"/>
    <property type="match status" value="1"/>
</dbReference>
<evidence type="ECO:0000256" key="6">
    <source>
        <dbReference type="ARBA" id="ARBA00023239"/>
    </source>
</evidence>
<comment type="pathway">
    <text evidence="2 8">Amino-acid biosynthesis; L-leucine biosynthesis; L-leucine from 3-methyl-2-oxobutanoate: step 2/4.</text>
</comment>
<keyword evidence="7 8" id="KW-0100">Branched-chain amino acid biosynthesis</keyword>